<evidence type="ECO:0000256" key="1">
    <source>
        <dbReference type="SAM" id="Phobius"/>
    </source>
</evidence>
<evidence type="ECO:0000313" key="2">
    <source>
        <dbReference type="EMBL" id="KKK78465.1"/>
    </source>
</evidence>
<organism evidence="2">
    <name type="scientific">marine sediment metagenome</name>
    <dbReference type="NCBI Taxonomy" id="412755"/>
    <lineage>
        <taxon>unclassified sequences</taxon>
        <taxon>metagenomes</taxon>
        <taxon>ecological metagenomes</taxon>
    </lineage>
</organism>
<name>A0A0F8YXB0_9ZZZZ</name>
<dbReference type="AlphaFoldDB" id="A0A0F8YXB0"/>
<accession>A0A0F8YXB0</accession>
<dbReference type="EMBL" id="LAZR01054479">
    <property type="protein sequence ID" value="KKK78465.1"/>
    <property type="molecule type" value="Genomic_DNA"/>
</dbReference>
<keyword evidence="1" id="KW-0472">Membrane</keyword>
<comment type="caution">
    <text evidence="2">The sequence shown here is derived from an EMBL/GenBank/DDBJ whole genome shotgun (WGS) entry which is preliminary data.</text>
</comment>
<keyword evidence="1" id="KW-0812">Transmembrane</keyword>
<gene>
    <name evidence="2" type="ORF">LCGC14_2843300</name>
</gene>
<reference evidence="2" key="1">
    <citation type="journal article" date="2015" name="Nature">
        <title>Complex archaea that bridge the gap between prokaryotes and eukaryotes.</title>
        <authorList>
            <person name="Spang A."/>
            <person name="Saw J.H."/>
            <person name="Jorgensen S.L."/>
            <person name="Zaremba-Niedzwiedzka K."/>
            <person name="Martijn J."/>
            <person name="Lind A.E."/>
            <person name="van Eijk R."/>
            <person name="Schleper C."/>
            <person name="Guy L."/>
            <person name="Ettema T.J."/>
        </authorList>
    </citation>
    <scope>NUCLEOTIDE SEQUENCE</scope>
</reference>
<feature type="transmembrane region" description="Helical" evidence="1">
    <location>
        <begin position="15"/>
        <end position="44"/>
    </location>
</feature>
<sequence>MPVAIFAHGYTVSTLWSWFIVPLFNVPEIGILQAAAIMMFVNYFVAKPDNDINILSSKLSLTDYITRAMSNVILKPIIALFVGWVLKELIA</sequence>
<keyword evidence="1" id="KW-1133">Transmembrane helix</keyword>
<proteinExistence type="predicted"/>
<protein>
    <submittedName>
        <fullName evidence="2">Uncharacterized protein</fullName>
    </submittedName>
</protein>